<dbReference type="InterPro" id="IPR038324">
    <property type="entry name" value="Rpb4/RPC9_sf"/>
</dbReference>
<reference evidence="6 7" key="1">
    <citation type="submission" date="2014-09" db="EMBL/GenBank/DDBJ databases">
        <authorList>
            <person name="Magalhaes I.L.F."/>
            <person name="Oliveira U."/>
            <person name="Santos F.R."/>
            <person name="Vidigal T.H.D.A."/>
            <person name="Brescovit A.D."/>
            <person name="Santos A.J."/>
        </authorList>
    </citation>
    <scope>NUCLEOTIDE SEQUENCE [LARGE SCALE GENOMIC DNA]</scope>
</reference>
<evidence type="ECO:0000259" key="5">
    <source>
        <dbReference type="SMART" id="SM00657"/>
    </source>
</evidence>
<evidence type="ECO:0000256" key="3">
    <source>
        <dbReference type="ARBA" id="ARBA00025724"/>
    </source>
</evidence>
<comment type="similarity">
    <text evidence="3">Belongs to the eukaryotic RPB4 RNA polymerase subunit family.</text>
</comment>
<dbReference type="OrthoDB" id="2186918at2759"/>
<dbReference type="GO" id="GO:0030880">
    <property type="term" value="C:RNA polymerase complex"/>
    <property type="evidence" value="ECO:0007669"/>
    <property type="project" value="InterPro"/>
</dbReference>
<dbReference type="InterPro" id="IPR005574">
    <property type="entry name" value="Rpb4/RPC9"/>
</dbReference>
<dbReference type="AlphaFoldDB" id="A0A0P1BAF1"/>
<evidence type="ECO:0000256" key="1">
    <source>
        <dbReference type="ARBA" id="ARBA00004123"/>
    </source>
</evidence>
<dbReference type="Pfam" id="PF03874">
    <property type="entry name" value="RNA_pol_Rpb4"/>
    <property type="match status" value="1"/>
</dbReference>
<dbReference type="SMART" id="SM00657">
    <property type="entry name" value="RPOL4c"/>
    <property type="match status" value="1"/>
</dbReference>
<feature type="region of interest" description="Disordered" evidence="4">
    <location>
        <begin position="1"/>
        <end position="22"/>
    </location>
</feature>
<evidence type="ECO:0000256" key="2">
    <source>
        <dbReference type="ARBA" id="ARBA00023242"/>
    </source>
</evidence>
<dbReference type="Gene3D" id="1.20.1250.40">
    <property type="match status" value="1"/>
</dbReference>
<dbReference type="Proteomes" id="UP000054845">
    <property type="component" value="Unassembled WGS sequence"/>
</dbReference>
<dbReference type="EMBL" id="CCYA01000162">
    <property type="protein sequence ID" value="CEH12601.1"/>
    <property type="molecule type" value="Genomic_DNA"/>
</dbReference>
<comment type="subcellular location">
    <subcellularLocation>
        <location evidence="1">Nucleus</location>
    </subcellularLocation>
</comment>
<evidence type="ECO:0000313" key="6">
    <source>
        <dbReference type="EMBL" id="CEH12601.1"/>
    </source>
</evidence>
<dbReference type="SUPFAM" id="SSF47819">
    <property type="entry name" value="HRDC-like"/>
    <property type="match status" value="1"/>
</dbReference>
<keyword evidence="2" id="KW-0539">Nucleus</keyword>
<proteinExistence type="inferred from homology"/>
<dbReference type="GO" id="GO:0005634">
    <property type="term" value="C:nucleus"/>
    <property type="evidence" value="ECO:0007669"/>
    <property type="project" value="UniProtKB-SubCell"/>
</dbReference>
<feature type="compositionally biased region" description="Low complexity" evidence="4">
    <location>
        <begin position="11"/>
        <end position="20"/>
    </location>
</feature>
<dbReference type="PANTHER" id="PTHR21297">
    <property type="entry name" value="DNA-DIRECTED RNA POLYMERASE II"/>
    <property type="match status" value="1"/>
</dbReference>
<sequence>MFGGTRTNGLAAARQRQAQQLPEDASVGRFNAGFAESHEIREVGGAMTIAEVKYSLEKETTVDEERHVGGYSKSAVLQKCMDYAEAFSKFKDFSSIKAVRAELIERDYPKPLYDDQGKPTAFEENENNVGTLYLTRFEMAQLVNLSIEDVEEAKTLIPTLADKDDAQLEQVIASLSTRRRFQN</sequence>
<dbReference type="GO" id="GO:0000166">
    <property type="term" value="F:nucleotide binding"/>
    <property type="evidence" value="ECO:0007669"/>
    <property type="project" value="InterPro"/>
</dbReference>
<dbReference type="GO" id="GO:0006352">
    <property type="term" value="P:DNA-templated transcription initiation"/>
    <property type="evidence" value="ECO:0007669"/>
    <property type="project" value="InterPro"/>
</dbReference>
<dbReference type="STRING" id="401625.A0A0P1BAF1"/>
<feature type="domain" description="RNA polymerase Rpb4/RPC9 core" evidence="5">
    <location>
        <begin position="37"/>
        <end position="182"/>
    </location>
</feature>
<keyword evidence="7" id="KW-1185">Reference proteome</keyword>
<dbReference type="InterPro" id="IPR045222">
    <property type="entry name" value="Rpb4-like"/>
</dbReference>
<dbReference type="InterPro" id="IPR010997">
    <property type="entry name" value="HRDC-like_sf"/>
</dbReference>
<dbReference type="InterPro" id="IPR006590">
    <property type="entry name" value="RNA_pol_Rpb4/RPC9_core"/>
</dbReference>
<evidence type="ECO:0000313" key="7">
    <source>
        <dbReference type="Proteomes" id="UP000054845"/>
    </source>
</evidence>
<evidence type="ECO:0000256" key="4">
    <source>
        <dbReference type="SAM" id="MobiDB-lite"/>
    </source>
</evidence>
<accession>A0A0P1BAF1</accession>
<name>A0A0P1BAF1_9BASI</name>
<protein>
    <submittedName>
        <fullName evidence="6">RNA polymerase II, fourth largest subunit</fullName>
    </submittedName>
</protein>
<organism evidence="6 7">
    <name type="scientific">Ceraceosorus bombacis</name>
    <dbReference type="NCBI Taxonomy" id="401625"/>
    <lineage>
        <taxon>Eukaryota</taxon>
        <taxon>Fungi</taxon>
        <taxon>Dikarya</taxon>
        <taxon>Basidiomycota</taxon>
        <taxon>Ustilaginomycotina</taxon>
        <taxon>Exobasidiomycetes</taxon>
        <taxon>Ceraceosorales</taxon>
        <taxon>Ceraceosoraceae</taxon>
        <taxon>Ceraceosorus</taxon>
    </lineage>
</organism>